<comment type="caution">
    <text evidence="3">The sequence shown here is derived from an EMBL/GenBank/DDBJ whole genome shotgun (WGS) entry which is preliminary data.</text>
</comment>
<feature type="compositionally biased region" description="Basic and acidic residues" evidence="1">
    <location>
        <begin position="94"/>
        <end position="122"/>
    </location>
</feature>
<dbReference type="Proteomes" id="UP000529795">
    <property type="component" value="Unassembled WGS sequence"/>
</dbReference>
<feature type="region of interest" description="Disordered" evidence="1">
    <location>
        <begin position="17"/>
        <end position="184"/>
    </location>
</feature>
<feature type="signal peptide" evidence="2">
    <location>
        <begin position="1"/>
        <end position="21"/>
    </location>
</feature>
<dbReference type="AlphaFoldDB" id="A0A840FQ44"/>
<keyword evidence="4" id="KW-1185">Reference proteome</keyword>
<dbReference type="EMBL" id="JACIEV010000011">
    <property type="protein sequence ID" value="MBB4155395.1"/>
    <property type="molecule type" value="Genomic_DNA"/>
</dbReference>
<protein>
    <recommendedName>
        <fullName evidence="5">Nickel/cobalt transporter regulator</fullName>
    </recommendedName>
</protein>
<evidence type="ECO:0000256" key="2">
    <source>
        <dbReference type="SAM" id="SignalP"/>
    </source>
</evidence>
<evidence type="ECO:0008006" key="5">
    <source>
        <dbReference type="Google" id="ProtNLM"/>
    </source>
</evidence>
<evidence type="ECO:0000256" key="1">
    <source>
        <dbReference type="SAM" id="MobiDB-lite"/>
    </source>
</evidence>
<feature type="compositionally biased region" description="Basic and acidic residues" evidence="1">
    <location>
        <begin position="130"/>
        <end position="141"/>
    </location>
</feature>
<dbReference type="Pfam" id="PF11776">
    <property type="entry name" value="RcnB"/>
    <property type="match status" value="1"/>
</dbReference>
<reference evidence="3 4" key="1">
    <citation type="submission" date="2020-08" db="EMBL/GenBank/DDBJ databases">
        <title>Genomic Encyclopedia of Type Strains, Phase IV (KMG-IV): sequencing the most valuable type-strain genomes for metagenomic binning, comparative biology and taxonomic classification.</title>
        <authorList>
            <person name="Goeker M."/>
        </authorList>
    </citation>
    <scope>NUCLEOTIDE SEQUENCE [LARGE SCALE GENOMIC DNA]</scope>
    <source>
        <strain evidence="3 4">YC6723</strain>
    </source>
</reference>
<gene>
    <name evidence="3" type="ORF">GGQ80_003315</name>
</gene>
<evidence type="ECO:0000313" key="3">
    <source>
        <dbReference type="EMBL" id="MBB4155395.1"/>
    </source>
</evidence>
<feature type="compositionally biased region" description="Basic and acidic residues" evidence="1">
    <location>
        <begin position="35"/>
        <end position="68"/>
    </location>
</feature>
<feature type="chain" id="PRO_5032795741" description="Nickel/cobalt transporter regulator" evidence="2">
    <location>
        <begin position="22"/>
        <end position="316"/>
    </location>
</feature>
<evidence type="ECO:0000313" key="4">
    <source>
        <dbReference type="Proteomes" id="UP000529795"/>
    </source>
</evidence>
<proteinExistence type="predicted"/>
<keyword evidence="2" id="KW-0732">Signal</keyword>
<sequence>MRKIFAALLAATALAPATAWAQEEQGRPEGPGMSRRAELREMRRANAGEEQSRGRDEWRQMREERREMQPGMPEAPRFERPAPAPAAPVAQSFDRQDRGQWRGNRDQGQRWDGGDRQQRQQRPDVAAGQDRPDRGVWRDQQRFGGGGNDRPDWRNGNRDDRRGDLRPDRRDERAEFDRRQRRDDAWQDRGRYDGGWAGNRFAGNGNGWRGNQGGWDRDWRQDRRYDWSSWRSRNERAYRLPRYYAPPGWGYGYRRFSIGVTLAPQLWGQSYWLDDPWSYRLPEAYGPFRWVRYYDDAMLIDVRTGRVVDIVYDIFY</sequence>
<organism evidence="3 4">
    <name type="scientific">Sphingomonas jinjuensis</name>
    <dbReference type="NCBI Taxonomy" id="535907"/>
    <lineage>
        <taxon>Bacteria</taxon>
        <taxon>Pseudomonadati</taxon>
        <taxon>Pseudomonadota</taxon>
        <taxon>Alphaproteobacteria</taxon>
        <taxon>Sphingomonadales</taxon>
        <taxon>Sphingomonadaceae</taxon>
        <taxon>Sphingomonas</taxon>
    </lineage>
</organism>
<dbReference type="InterPro" id="IPR024572">
    <property type="entry name" value="RcnB"/>
</dbReference>
<dbReference type="RefSeq" id="WP_183986846.1">
    <property type="nucleotide sequence ID" value="NZ_JACIEV010000011.1"/>
</dbReference>
<feature type="compositionally biased region" description="Basic and acidic residues" evidence="1">
    <location>
        <begin position="149"/>
        <end position="184"/>
    </location>
</feature>
<name>A0A840FQ44_9SPHN</name>
<dbReference type="Gene3D" id="3.10.450.160">
    <property type="entry name" value="inner membrane protein cigr"/>
    <property type="match status" value="1"/>
</dbReference>
<accession>A0A840FQ44</accession>